<dbReference type="Proteomes" id="UP000480178">
    <property type="component" value="Chromosome"/>
</dbReference>
<dbReference type="InterPro" id="IPR001173">
    <property type="entry name" value="Glyco_trans_2-like"/>
</dbReference>
<dbReference type="AlphaFoldDB" id="A0A6C0GNH1"/>
<proteinExistence type="predicted"/>
<keyword evidence="2" id="KW-0808">Transferase</keyword>
<dbReference type="Gene3D" id="3.90.550.10">
    <property type="entry name" value="Spore Coat Polysaccharide Biosynthesis Protein SpsA, Chain A"/>
    <property type="match status" value="1"/>
</dbReference>
<dbReference type="CDD" id="cd06433">
    <property type="entry name" value="GT_2_WfgS_like"/>
    <property type="match status" value="1"/>
</dbReference>
<dbReference type="Pfam" id="PF00535">
    <property type="entry name" value="Glycos_transf_2"/>
    <property type="match status" value="1"/>
</dbReference>
<dbReference type="RefSeq" id="WP_162445578.1">
    <property type="nucleotide sequence ID" value="NZ_CP048222.1"/>
</dbReference>
<dbReference type="GO" id="GO:0016758">
    <property type="term" value="F:hexosyltransferase activity"/>
    <property type="evidence" value="ECO:0007669"/>
    <property type="project" value="UniProtKB-ARBA"/>
</dbReference>
<feature type="domain" description="Glycosyltransferase 2-like" evidence="1">
    <location>
        <begin position="9"/>
        <end position="173"/>
    </location>
</feature>
<evidence type="ECO:0000259" key="1">
    <source>
        <dbReference type="Pfam" id="PF00535"/>
    </source>
</evidence>
<evidence type="ECO:0000313" key="3">
    <source>
        <dbReference type="Proteomes" id="UP000480178"/>
    </source>
</evidence>
<dbReference type="EMBL" id="CP048222">
    <property type="protein sequence ID" value="QHT69591.1"/>
    <property type="molecule type" value="Genomic_DNA"/>
</dbReference>
<organism evidence="2 3">
    <name type="scientific">Rhodocytophaga rosea</name>
    <dbReference type="NCBI Taxonomy" id="2704465"/>
    <lineage>
        <taxon>Bacteria</taxon>
        <taxon>Pseudomonadati</taxon>
        <taxon>Bacteroidota</taxon>
        <taxon>Cytophagia</taxon>
        <taxon>Cytophagales</taxon>
        <taxon>Rhodocytophagaceae</taxon>
        <taxon>Rhodocytophaga</taxon>
    </lineage>
</organism>
<dbReference type="InterPro" id="IPR029044">
    <property type="entry name" value="Nucleotide-diphossugar_trans"/>
</dbReference>
<dbReference type="KEGG" id="rhoz:GXP67_24555"/>
<keyword evidence="3" id="KW-1185">Reference proteome</keyword>
<dbReference type="PANTHER" id="PTHR22916">
    <property type="entry name" value="GLYCOSYLTRANSFERASE"/>
    <property type="match status" value="1"/>
</dbReference>
<evidence type="ECO:0000313" key="2">
    <source>
        <dbReference type="EMBL" id="QHT69591.1"/>
    </source>
</evidence>
<dbReference type="SUPFAM" id="SSF53448">
    <property type="entry name" value="Nucleotide-diphospho-sugar transferases"/>
    <property type="match status" value="1"/>
</dbReference>
<gene>
    <name evidence="2" type="ORF">GXP67_24555</name>
</gene>
<sequence>MKQQKVDLSIITPVFNAQNFIGLCIENVLAQGCKEVEHIIVDGGSTDGTVEIIGKYATLYPHIRWISEKDQGQSDAMNKGISIAKGQYISFLNADDFYDPGVLNRIIQLIQTQVFPVPSILIGKLNVLNESDQVIEVQFTEKICRKNVLKFWKRNIYPGNPTCYFYHKKLHESIGMYELDDHYLMDFHFFIKASRIAHFFYFDEVWGNFRFIPGTKTFENSRRGDSMRMKEELFHLYKKRLPFSMYIEIVYEYIIFKIKSNKSKILRRRLYHIGKRLFLYSRKNT</sequence>
<reference evidence="2 3" key="1">
    <citation type="submission" date="2020-01" db="EMBL/GenBank/DDBJ databases">
        <authorList>
            <person name="Kim M.K."/>
        </authorList>
    </citation>
    <scope>NUCLEOTIDE SEQUENCE [LARGE SCALE GENOMIC DNA]</scope>
    <source>
        <strain evidence="2 3">172606-1</strain>
    </source>
</reference>
<protein>
    <submittedName>
        <fullName evidence="2">Glycosyltransferase</fullName>
    </submittedName>
</protein>
<name>A0A6C0GNH1_9BACT</name>
<dbReference type="PANTHER" id="PTHR22916:SF3">
    <property type="entry name" value="UDP-GLCNAC:BETAGAL BETA-1,3-N-ACETYLGLUCOSAMINYLTRANSFERASE-LIKE PROTEIN 1"/>
    <property type="match status" value="1"/>
</dbReference>
<accession>A0A6C0GNH1</accession>